<comment type="caution">
    <text evidence="1">The sequence shown here is derived from an EMBL/GenBank/DDBJ whole genome shotgun (WGS) entry which is preliminary data.</text>
</comment>
<sequence>MVLMQPPGEPETNVKALQEGWQKIMMPEPVPAAARFRSAILTSGFGMNAI</sequence>
<dbReference type="AlphaFoldDB" id="A0A328TH71"/>
<accession>A0A328TH71</accession>
<dbReference type="EMBL" id="LJAM02000596">
    <property type="protein sequence ID" value="RAP69758.1"/>
    <property type="molecule type" value="Genomic_DNA"/>
</dbReference>
<keyword evidence="2" id="KW-1185">Reference proteome</keyword>
<dbReference type="Proteomes" id="UP000244334">
    <property type="component" value="Unassembled WGS sequence"/>
</dbReference>
<evidence type="ECO:0000313" key="2">
    <source>
        <dbReference type="Proteomes" id="UP000244334"/>
    </source>
</evidence>
<organism evidence="1 2">
    <name type="scientific">Candidatus Erwinia dacicola</name>
    <dbReference type="NCBI Taxonomy" id="252393"/>
    <lineage>
        <taxon>Bacteria</taxon>
        <taxon>Pseudomonadati</taxon>
        <taxon>Pseudomonadota</taxon>
        <taxon>Gammaproteobacteria</taxon>
        <taxon>Enterobacterales</taxon>
        <taxon>Erwiniaceae</taxon>
        <taxon>Erwinia</taxon>
    </lineage>
</organism>
<evidence type="ECO:0000313" key="1">
    <source>
        <dbReference type="EMBL" id="RAP69758.1"/>
    </source>
</evidence>
<gene>
    <name evidence="1" type="ORF">ACZ87_03449</name>
</gene>
<name>A0A328TH71_9GAMM</name>
<reference evidence="1" key="1">
    <citation type="submission" date="2018-04" db="EMBL/GenBank/DDBJ databases">
        <title>Genomes of the Obligate Erwinia dacicola and Facultative Enterobacter sp. OLF Endosymbionts of the Olive Fruit fly, Bactrocera oleae.</title>
        <authorList>
            <person name="Estes A.M."/>
            <person name="Hearn D.J."/>
            <person name="Agarwal S."/>
            <person name="Pierson E.A."/>
            <person name="Dunning-Hotopp J.C."/>
        </authorList>
    </citation>
    <scope>NUCLEOTIDE SEQUENCE [LARGE SCALE GENOMIC DNA]</scope>
    <source>
        <strain evidence="1">Oroville</strain>
    </source>
</reference>
<proteinExistence type="predicted"/>
<protein>
    <submittedName>
        <fullName evidence="1">Uncharacterized protein</fullName>
    </submittedName>
</protein>